<keyword evidence="2" id="KW-1185">Reference proteome</keyword>
<gene>
    <name evidence="1" type="ORF">ONZ43_g4261</name>
</gene>
<organism evidence="1 2">
    <name type="scientific">Nemania bipapillata</name>
    <dbReference type="NCBI Taxonomy" id="110536"/>
    <lineage>
        <taxon>Eukaryota</taxon>
        <taxon>Fungi</taxon>
        <taxon>Dikarya</taxon>
        <taxon>Ascomycota</taxon>
        <taxon>Pezizomycotina</taxon>
        <taxon>Sordariomycetes</taxon>
        <taxon>Xylariomycetidae</taxon>
        <taxon>Xylariales</taxon>
        <taxon>Xylariaceae</taxon>
        <taxon>Nemania</taxon>
    </lineage>
</organism>
<name>A0ACC2IPZ1_9PEZI</name>
<dbReference type="Proteomes" id="UP001153334">
    <property type="component" value="Unassembled WGS sequence"/>
</dbReference>
<protein>
    <submittedName>
        <fullName evidence="1">Uncharacterized protein</fullName>
    </submittedName>
</protein>
<sequence length="265" mass="30563">MAASLDPAQLTFEHAISDFRGQLADNQLYSDILQVATLDQFHDVLSDIRRKQGGKGNLRGLVRINLLVKRLNGYITTLEALTQGSPEVSTLIWGPPSLILQLTTKLDYSFNAVVDAMEQLGKVLPHFERAFALSDHNIAKEIMVLFFRNLLDFYLVPLNLLKVFGKLFGKIMVILSHIRSNERRMANEILLDIARQEHEDAERTLRDVYQREQERSAQDFLRIKASILKEPDEERLALLGQSYGSEPGDWLLQDEEFKKWYTWCW</sequence>
<proteinExistence type="predicted"/>
<evidence type="ECO:0000313" key="2">
    <source>
        <dbReference type="Proteomes" id="UP001153334"/>
    </source>
</evidence>
<evidence type="ECO:0000313" key="1">
    <source>
        <dbReference type="EMBL" id="KAJ8117220.1"/>
    </source>
</evidence>
<reference evidence="1" key="1">
    <citation type="submission" date="2022-11" db="EMBL/GenBank/DDBJ databases">
        <title>Genome Sequence of Nemania bipapillata.</title>
        <authorList>
            <person name="Buettner E."/>
        </authorList>
    </citation>
    <scope>NUCLEOTIDE SEQUENCE</scope>
    <source>
        <strain evidence="1">CP14</strain>
    </source>
</reference>
<comment type="caution">
    <text evidence="1">The sequence shown here is derived from an EMBL/GenBank/DDBJ whole genome shotgun (WGS) entry which is preliminary data.</text>
</comment>
<dbReference type="EMBL" id="JAPESX010001119">
    <property type="protein sequence ID" value="KAJ8117220.1"/>
    <property type="molecule type" value="Genomic_DNA"/>
</dbReference>
<accession>A0ACC2IPZ1</accession>